<evidence type="ECO:0000313" key="2">
    <source>
        <dbReference type="WBParaSite" id="Hba_09564"/>
    </source>
</evidence>
<protein>
    <submittedName>
        <fullName evidence="2">Uncharacterized protein</fullName>
    </submittedName>
</protein>
<dbReference type="Proteomes" id="UP000095283">
    <property type="component" value="Unplaced"/>
</dbReference>
<evidence type="ECO:0000313" key="1">
    <source>
        <dbReference type="Proteomes" id="UP000095283"/>
    </source>
</evidence>
<reference evidence="2" key="1">
    <citation type="submission" date="2016-11" db="UniProtKB">
        <authorList>
            <consortium name="WormBaseParasite"/>
        </authorList>
    </citation>
    <scope>IDENTIFICATION</scope>
</reference>
<name>A0A1I7WWJ5_HETBA</name>
<organism evidence="1 2">
    <name type="scientific">Heterorhabditis bacteriophora</name>
    <name type="common">Entomopathogenic nematode worm</name>
    <dbReference type="NCBI Taxonomy" id="37862"/>
    <lineage>
        <taxon>Eukaryota</taxon>
        <taxon>Metazoa</taxon>
        <taxon>Ecdysozoa</taxon>
        <taxon>Nematoda</taxon>
        <taxon>Chromadorea</taxon>
        <taxon>Rhabditida</taxon>
        <taxon>Rhabditina</taxon>
        <taxon>Rhabditomorpha</taxon>
        <taxon>Strongyloidea</taxon>
        <taxon>Heterorhabditidae</taxon>
        <taxon>Heterorhabditis</taxon>
    </lineage>
</organism>
<dbReference type="AlphaFoldDB" id="A0A1I7WWJ5"/>
<keyword evidence="1" id="KW-1185">Reference proteome</keyword>
<proteinExistence type="predicted"/>
<dbReference type="WBParaSite" id="Hba_09564">
    <property type="protein sequence ID" value="Hba_09564"/>
    <property type="gene ID" value="Hba_09564"/>
</dbReference>
<sequence length="30" mass="3710">MGECCCIWCVNIRVNIFFYSYKFFLQRIVI</sequence>
<accession>A0A1I7WWJ5</accession>